<dbReference type="AlphaFoldDB" id="A0A7R9INV7"/>
<protein>
    <submittedName>
        <fullName evidence="1">Uncharacterized protein</fullName>
    </submittedName>
</protein>
<name>A0A7R9INV7_9NEOP</name>
<gene>
    <name evidence="1" type="ORF">TTEB3V08_LOCUS9714</name>
</gene>
<sequence>MVPFLLLNTSPDPIVLYKGTSVSHFHPQPDEEKSSPVCFFLTSQTKHRQGIVLFDLTQAKCSKVTRVETMALLHEFADIVAQDDSEYGRTNLTYHRIETGFAIPSLFYRGEKGDGGGGFDLEKIEQMLKDSPVIEIGTVPPPYLGQPVILPRVKRSSTTSRGTFLREQEYTIANLPQPF</sequence>
<proteinExistence type="predicted"/>
<dbReference type="EMBL" id="OE005240">
    <property type="protein sequence ID" value="CAD7461811.1"/>
    <property type="molecule type" value="Genomic_DNA"/>
</dbReference>
<reference evidence="1" key="1">
    <citation type="submission" date="2020-11" db="EMBL/GenBank/DDBJ databases">
        <authorList>
            <person name="Tran Van P."/>
        </authorList>
    </citation>
    <scope>NUCLEOTIDE SEQUENCE</scope>
</reference>
<organism evidence="1">
    <name type="scientific">Timema tahoe</name>
    <dbReference type="NCBI Taxonomy" id="61484"/>
    <lineage>
        <taxon>Eukaryota</taxon>
        <taxon>Metazoa</taxon>
        <taxon>Ecdysozoa</taxon>
        <taxon>Arthropoda</taxon>
        <taxon>Hexapoda</taxon>
        <taxon>Insecta</taxon>
        <taxon>Pterygota</taxon>
        <taxon>Neoptera</taxon>
        <taxon>Polyneoptera</taxon>
        <taxon>Phasmatodea</taxon>
        <taxon>Timematodea</taxon>
        <taxon>Timematoidea</taxon>
        <taxon>Timematidae</taxon>
        <taxon>Timema</taxon>
    </lineage>
</organism>
<accession>A0A7R9INV7</accession>
<evidence type="ECO:0000313" key="1">
    <source>
        <dbReference type="EMBL" id="CAD7461811.1"/>
    </source>
</evidence>